<evidence type="ECO:0000256" key="1">
    <source>
        <dbReference type="PIRSR" id="PIRSR607822-1"/>
    </source>
</evidence>
<evidence type="ECO:0000313" key="2">
    <source>
        <dbReference type="EMBL" id="SIT93988.1"/>
    </source>
</evidence>
<dbReference type="Pfam" id="PF05147">
    <property type="entry name" value="LANC_like"/>
    <property type="match status" value="1"/>
</dbReference>
<dbReference type="EMBL" id="FTPP01000003">
    <property type="protein sequence ID" value="SIT93988.1"/>
    <property type="molecule type" value="Genomic_DNA"/>
</dbReference>
<dbReference type="RefSeq" id="WP_076671184.1">
    <property type="nucleotide sequence ID" value="NZ_FTPP01000003.1"/>
</dbReference>
<dbReference type="InterPro" id="IPR007822">
    <property type="entry name" value="LANC-like"/>
</dbReference>
<feature type="binding site" evidence="1">
    <location>
        <position position="265"/>
    </location>
    <ligand>
        <name>Zn(2+)</name>
        <dbReference type="ChEBI" id="CHEBI:29105"/>
    </ligand>
</feature>
<dbReference type="GO" id="GO:0031179">
    <property type="term" value="P:peptide modification"/>
    <property type="evidence" value="ECO:0007669"/>
    <property type="project" value="InterPro"/>
</dbReference>
<organism evidence="2 3">
    <name type="scientific">Pontibacter indicus</name>
    <dbReference type="NCBI Taxonomy" id="1317125"/>
    <lineage>
        <taxon>Bacteria</taxon>
        <taxon>Pseudomonadati</taxon>
        <taxon>Bacteroidota</taxon>
        <taxon>Cytophagia</taxon>
        <taxon>Cytophagales</taxon>
        <taxon>Hymenobacteraceae</taxon>
        <taxon>Pontibacter</taxon>
    </lineage>
</organism>
<dbReference type="AlphaFoldDB" id="A0A1R3XQ32"/>
<dbReference type="Gene3D" id="1.50.10.20">
    <property type="match status" value="1"/>
</dbReference>
<keyword evidence="1" id="KW-0479">Metal-binding</keyword>
<name>A0A1R3XQ32_9BACT</name>
<protein>
    <submittedName>
        <fullName evidence="2">Lanthionine synthetase C-like protein</fullName>
    </submittedName>
</protein>
<keyword evidence="1" id="KW-0862">Zinc</keyword>
<gene>
    <name evidence="2" type="ORF">SAMN05444128_3375</name>
</gene>
<dbReference type="Proteomes" id="UP000187181">
    <property type="component" value="Unassembled WGS sequence"/>
</dbReference>
<sequence>MNASTLTAPAVSPPGREELGALVTRIEASVQAHTHVLASPTISNGWLGACLFYCYYARYTGNDAYFELAAQYLDKALALVDYKYYQRIYPTDSYDANIAALGIFFIRSREKGLLDFDVSPYLATIEDTLHLLCQNKIRHADFSIFSGALATGNYLLLASRTDRNDQLLTEIVEAIAAHAVEAPSGGIYWVSPRLHNKVYLGLSHGSCMIISFLCAVLERGLLVDECRSLIERAAAFVLQCRRPNPKGLFPHVLGEEVENTQFSLCYGDLGVGYGLLRGGLALNDEALVAAARDILAACLDRTYEDGLTYDGSMTYGASGLAYLYRKLAKLDPRGAPFERAYAYWVQQIPRNAKEENGFCGFRSFFKPESDLFNLSYAWGILGIGITLMQYLEPDLPVLEGINHGI</sequence>
<dbReference type="OrthoDB" id="6313827at2"/>
<reference evidence="3" key="1">
    <citation type="submission" date="2017-01" db="EMBL/GenBank/DDBJ databases">
        <authorList>
            <person name="Varghese N."/>
            <person name="Submissions S."/>
        </authorList>
    </citation>
    <scope>NUCLEOTIDE SEQUENCE [LARGE SCALE GENOMIC DNA]</scope>
    <source>
        <strain evidence="3">LP100</strain>
    </source>
</reference>
<dbReference type="STRING" id="1317125.SAMN05444128_3375"/>
<evidence type="ECO:0000313" key="3">
    <source>
        <dbReference type="Proteomes" id="UP000187181"/>
    </source>
</evidence>
<dbReference type="SMART" id="SM01260">
    <property type="entry name" value="LANC_like"/>
    <property type="match status" value="1"/>
</dbReference>
<dbReference type="GO" id="GO:0046872">
    <property type="term" value="F:metal ion binding"/>
    <property type="evidence" value="ECO:0007669"/>
    <property type="project" value="UniProtKB-KW"/>
</dbReference>
<accession>A0A1R3XQ32</accession>
<proteinExistence type="predicted"/>
<keyword evidence="3" id="KW-1185">Reference proteome</keyword>
<dbReference type="SUPFAM" id="SSF158745">
    <property type="entry name" value="LanC-like"/>
    <property type="match status" value="1"/>
</dbReference>